<evidence type="ECO:0000256" key="1">
    <source>
        <dbReference type="ARBA" id="ARBA00023015"/>
    </source>
</evidence>
<accession>A0A975W8T7</accession>
<dbReference type="PANTHER" id="PTHR42756">
    <property type="entry name" value="TRANSCRIPTIONAL REGULATOR, MARR"/>
    <property type="match status" value="1"/>
</dbReference>
<name>A0A975W8T7_9RHOB</name>
<keyword evidence="1" id="KW-0805">Transcription regulation</keyword>
<dbReference type="GO" id="GO:0003700">
    <property type="term" value="F:DNA-binding transcription factor activity"/>
    <property type="evidence" value="ECO:0007669"/>
    <property type="project" value="InterPro"/>
</dbReference>
<dbReference type="InterPro" id="IPR036388">
    <property type="entry name" value="WH-like_DNA-bd_sf"/>
</dbReference>
<keyword evidence="3" id="KW-0804">Transcription</keyword>
<gene>
    <name evidence="5" type="ORF">SAMN04487940_10446</name>
</gene>
<dbReference type="EMBL" id="FNYY01000004">
    <property type="protein sequence ID" value="SEJ20505.1"/>
    <property type="molecule type" value="Genomic_DNA"/>
</dbReference>
<proteinExistence type="predicted"/>
<dbReference type="InterPro" id="IPR036390">
    <property type="entry name" value="WH_DNA-bd_sf"/>
</dbReference>
<dbReference type="PROSITE" id="PS50995">
    <property type="entry name" value="HTH_MARR_2"/>
    <property type="match status" value="1"/>
</dbReference>
<evidence type="ECO:0000256" key="2">
    <source>
        <dbReference type="ARBA" id="ARBA00023125"/>
    </source>
</evidence>
<dbReference type="SMART" id="SM00347">
    <property type="entry name" value="HTH_MARR"/>
    <property type="match status" value="1"/>
</dbReference>
<keyword evidence="2" id="KW-0238">DNA-binding</keyword>
<evidence type="ECO:0000313" key="6">
    <source>
        <dbReference type="Proteomes" id="UP000182932"/>
    </source>
</evidence>
<dbReference type="PRINTS" id="PR00598">
    <property type="entry name" value="HTHMARR"/>
</dbReference>
<dbReference type="RefSeq" id="WP_244526454.1">
    <property type="nucleotide sequence ID" value="NZ_CP167091.1"/>
</dbReference>
<dbReference type="PANTHER" id="PTHR42756:SF1">
    <property type="entry name" value="TRANSCRIPTIONAL REPRESSOR OF EMRAB OPERON"/>
    <property type="match status" value="1"/>
</dbReference>
<comment type="caution">
    <text evidence="5">The sequence shown here is derived from an EMBL/GenBank/DDBJ whole genome shotgun (WGS) entry which is preliminary data.</text>
</comment>
<sequence>MIPIREALQVTGLTEQQWRLLRVLEEFGPQDATKLAERASLLMPSQTRIVQNLSEKGYVTRRTNPEDRRRQVVSITAAGHQVLVKNAPKAREISDEVAAALGEEKVKMLVSILDDIIHM</sequence>
<reference evidence="5 6" key="1">
    <citation type="submission" date="2016-10" db="EMBL/GenBank/DDBJ databases">
        <authorList>
            <person name="Varghese N."/>
            <person name="Submissions S."/>
        </authorList>
    </citation>
    <scope>NUCLEOTIDE SEQUENCE [LARGE SCALE GENOMIC DNA]</scope>
    <source>
        <strain evidence="5 6">FF3</strain>
    </source>
</reference>
<keyword evidence="6" id="KW-1185">Reference proteome</keyword>
<dbReference type="Proteomes" id="UP000182932">
    <property type="component" value="Unassembled WGS sequence"/>
</dbReference>
<dbReference type="GO" id="GO:0003677">
    <property type="term" value="F:DNA binding"/>
    <property type="evidence" value="ECO:0007669"/>
    <property type="project" value="UniProtKB-KW"/>
</dbReference>
<dbReference type="SUPFAM" id="SSF46785">
    <property type="entry name" value="Winged helix' DNA-binding domain"/>
    <property type="match status" value="1"/>
</dbReference>
<evidence type="ECO:0000256" key="3">
    <source>
        <dbReference type="ARBA" id="ARBA00023163"/>
    </source>
</evidence>
<feature type="domain" description="HTH marR-type" evidence="4">
    <location>
        <begin position="1"/>
        <end position="118"/>
    </location>
</feature>
<dbReference type="Gene3D" id="1.10.10.10">
    <property type="entry name" value="Winged helix-like DNA-binding domain superfamily/Winged helix DNA-binding domain"/>
    <property type="match status" value="1"/>
</dbReference>
<organism evidence="5 6">
    <name type="scientific">Marinovum algicola</name>
    <dbReference type="NCBI Taxonomy" id="42444"/>
    <lineage>
        <taxon>Bacteria</taxon>
        <taxon>Pseudomonadati</taxon>
        <taxon>Pseudomonadota</taxon>
        <taxon>Alphaproteobacteria</taxon>
        <taxon>Rhodobacterales</taxon>
        <taxon>Roseobacteraceae</taxon>
        <taxon>Marinovum</taxon>
    </lineage>
</organism>
<dbReference type="Pfam" id="PF01047">
    <property type="entry name" value="MarR"/>
    <property type="match status" value="1"/>
</dbReference>
<evidence type="ECO:0000259" key="4">
    <source>
        <dbReference type="PROSITE" id="PS50995"/>
    </source>
</evidence>
<dbReference type="AlphaFoldDB" id="A0A975W8T7"/>
<dbReference type="InterPro" id="IPR000835">
    <property type="entry name" value="HTH_MarR-typ"/>
</dbReference>
<evidence type="ECO:0000313" key="5">
    <source>
        <dbReference type="EMBL" id="SEJ20505.1"/>
    </source>
</evidence>
<protein>
    <submittedName>
        <fullName evidence="5">Transcriptional regulator, MarR family</fullName>
    </submittedName>
</protein>